<dbReference type="SMART" id="SM01131">
    <property type="entry name" value="DHHA2"/>
    <property type="match status" value="1"/>
</dbReference>
<dbReference type="GO" id="GO:0004427">
    <property type="term" value="F:inorganic diphosphate phosphatase activity"/>
    <property type="evidence" value="ECO:0007669"/>
    <property type="project" value="UniProtKB-EC"/>
</dbReference>
<keyword evidence="9" id="KW-0129">CBS domain</keyword>
<dbReference type="InterPro" id="IPR038763">
    <property type="entry name" value="DHH_sf"/>
</dbReference>
<dbReference type="InterPro" id="IPR000644">
    <property type="entry name" value="CBS_dom"/>
</dbReference>
<keyword evidence="6" id="KW-0464">Manganese</keyword>
<dbReference type="Pfam" id="PF01368">
    <property type="entry name" value="DHH"/>
    <property type="match status" value="1"/>
</dbReference>
<protein>
    <recommendedName>
        <fullName evidence="2">inorganic diphosphatase</fullName>
        <ecNumber evidence="2">3.6.1.1</ecNumber>
    </recommendedName>
    <alternativeName>
        <fullName evidence="7">Pyrophosphate phospho-hydrolase</fullName>
    </alternativeName>
</protein>
<evidence type="ECO:0000256" key="7">
    <source>
        <dbReference type="ARBA" id="ARBA00032535"/>
    </source>
</evidence>
<dbReference type="NCBIfam" id="NF011443">
    <property type="entry name" value="PRK14869.1-5"/>
    <property type="match status" value="1"/>
</dbReference>
<comment type="cofactor">
    <cofactor evidence="1">
        <name>Mn(2+)</name>
        <dbReference type="ChEBI" id="CHEBI:29035"/>
    </cofactor>
</comment>
<evidence type="ECO:0000256" key="4">
    <source>
        <dbReference type="ARBA" id="ARBA00022801"/>
    </source>
</evidence>
<reference evidence="11" key="1">
    <citation type="submission" date="2020-06" db="EMBL/GenBank/DDBJ databases">
        <title>Unique genomic features of the anaerobic methanotrophic archaea.</title>
        <authorList>
            <person name="Chadwick G.L."/>
            <person name="Skennerton C.T."/>
            <person name="Laso-Perez R."/>
            <person name="Leu A.O."/>
            <person name="Speth D.R."/>
            <person name="Yu H."/>
            <person name="Morgan-Lang C."/>
            <person name="Hatzenpichler R."/>
            <person name="Goudeau D."/>
            <person name="Malmstrom R."/>
            <person name="Brazelton W.J."/>
            <person name="Woyke T."/>
            <person name="Hallam S.J."/>
            <person name="Tyson G.W."/>
            <person name="Wegener G."/>
            <person name="Boetius A."/>
            <person name="Orphan V."/>
        </authorList>
    </citation>
    <scope>NUCLEOTIDE SEQUENCE</scope>
</reference>
<comment type="catalytic activity">
    <reaction evidence="8">
        <text>diphosphate + H2O = 2 phosphate + H(+)</text>
        <dbReference type="Rhea" id="RHEA:24576"/>
        <dbReference type="ChEBI" id="CHEBI:15377"/>
        <dbReference type="ChEBI" id="CHEBI:15378"/>
        <dbReference type="ChEBI" id="CHEBI:33019"/>
        <dbReference type="ChEBI" id="CHEBI:43474"/>
        <dbReference type="EC" id="3.6.1.1"/>
    </reaction>
</comment>
<dbReference type="SUPFAM" id="SSF64182">
    <property type="entry name" value="DHH phosphoesterases"/>
    <property type="match status" value="1"/>
</dbReference>
<dbReference type="Gene3D" id="3.40.1390.20">
    <property type="entry name" value="HprK N-terminal domain-like"/>
    <property type="match status" value="1"/>
</dbReference>
<proteinExistence type="predicted"/>
<dbReference type="AlphaFoldDB" id="A0A7G9YVP2"/>
<dbReference type="InterPro" id="IPR028979">
    <property type="entry name" value="Ser_kin/Pase_Hpr-like_N_sf"/>
</dbReference>
<dbReference type="GO" id="GO:0005737">
    <property type="term" value="C:cytoplasm"/>
    <property type="evidence" value="ECO:0007669"/>
    <property type="project" value="InterPro"/>
</dbReference>
<dbReference type="EC" id="3.6.1.1" evidence="2"/>
<gene>
    <name evidence="11" type="primary">ppaC</name>
    <name evidence="11" type="ORF">IPGHNFGK_00032</name>
</gene>
<dbReference type="PANTHER" id="PTHR12112:SF22">
    <property type="entry name" value="MANGANESE-DEPENDENT INORGANIC PYROPHOSPHATASE-RELATED"/>
    <property type="match status" value="1"/>
</dbReference>
<evidence type="ECO:0000256" key="3">
    <source>
        <dbReference type="ARBA" id="ARBA00022723"/>
    </source>
</evidence>
<dbReference type="SUPFAM" id="SSF75138">
    <property type="entry name" value="HprK N-terminal domain-like"/>
    <property type="match status" value="1"/>
</dbReference>
<dbReference type="Gene3D" id="3.10.310.20">
    <property type="entry name" value="DHHA2 domain"/>
    <property type="match status" value="1"/>
</dbReference>
<keyword evidence="5" id="KW-0028">Amino-acid biosynthesis</keyword>
<feature type="domain" description="CBS" evidence="10">
    <location>
        <begin position="83"/>
        <end position="143"/>
    </location>
</feature>
<dbReference type="Gene3D" id="3.90.1280.20">
    <property type="match status" value="1"/>
</dbReference>
<dbReference type="InterPro" id="IPR001667">
    <property type="entry name" value="DDH_dom"/>
</dbReference>
<feature type="domain" description="CBS" evidence="10">
    <location>
        <begin position="262"/>
        <end position="319"/>
    </location>
</feature>
<dbReference type="EMBL" id="MT631500">
    <property type="protein sequence ID" value="QNO52076.1"/>
    <property type="molecule type" value="Genomic_DNA"/>
</dbReference>
<keyword evidence="4 11" id="KW-0378">Hydrolase</keyword>
<dbReference type="GO" id="GO:0046872">
    <property type="term" value="F:metal ion binding"/>
    <property type="evidence" value="ECO:0007669"/>
    <property type="project" value="UniProtKB-KW"/>
</dbReference>
<dbReference type="FunFam" id="3.90.1640.10:FF:000001">
    <property type="entry name" value="Probable manganese-dependent inorganic pyrophosphatase"/>
    <property type="match status" value="1"/>
</dbReference>
<dbReference type="NCBIfam" id="NF011442">
    <property type="entry name" value="PRK14869.1-4"/>
    <property type="match status" value="1"/>
</dbReference>
<dbReference type="Gene3D" id="3.90.1640.10">
    <property type="entry name" value="inorganic pyrophosphatase (n-terminal core)"/>
    <property type="match status" value="2"/>
</dbReference>
<dbReference type="SUPFAM" id="SSF54631">
    <property type="entry name" value="CBS-domain pair"/>
    <property type="match status" value="1"/>
</dbReference>
<dbReference type="CDD" id="cd02205">
    <property type="entry name" value="CBS_pair_SF"/>
    <property type="match status" value="1"/>
</dbReference>
<keyword evidence="5" id="KW-0486">Methionine biosynthesis</keyword>
<evidence type="ECO:0000256" key="9">
    <source>
        <dbReference type="PROSITE-ProRule" id="PRU00703"/>
    </source>
</evidence>
<name>A0A7G9YVP2_9EURY</name>
<dbReference type="Pfam" id="PF02833">
    <property type="entry name" value="DHHA2"/>
    <property type="match status" value="1"/>
</dbReference>
<dbReference type="InterPro" id="IPR004097">
    <property type="entry name" value="DHHA2"/>
</dbReference>
<evidence type="ECO:0000256" key="1">
    <source>
        <dbReference type="ARBA" id="ARBA00001936"/>
    </source>
</evidence>
<dbReference type="PANTHER" id="PTHR12112">
    <property type="entry name" value="BNIP - RELATED"/>
    <property type="match status" value="1"/>
</dbReference>
<evidence type="ECO:0000256" key="5">
    <source>
        <dbReference type="ARBA" id="ARBA00023167"/>
    </source>
</evidence>
<dbReference type="PROSITE" id="PS51371">
    <property type="entry name" value="CBS"/>
    <property type="match status" value="2"/>
</dbReference>
<dbReference type="GO" id="GO:0009086">
    <property type="term" value="P:methionine biosynthetic process"/>
    <property type="evidence" value="ECO:0007669"/>
    <property type="project" value="UniProtKB-KW"/>
</dbReference>
<evidence type="ECO:0000313" key="11">
    <source>
        <dbReference type="EMBL" id="QNO52076.1"/>
    </source>
</evidence>
<organism evidence="11">
    <name type="scientific">Candidatus Methanophagaceae archaeon ANME-1 ERB6</name>
    <dbReference type="NCBI Taxonomy" id="2759912"/>
    <lineage>
        <taxon>Archaea</taxon>
        <taxon>Methanobacteriati</taxon>
        <taxon>Methanobacteriota</taxon>
        <taxon>Stenosarchaea group</taxon>
        <taxon>Methanomicrobia</taxon>
        <taxon>Candidatus Methanophagales</taxon>
        <taxon>Candidatus Methanophagaceae</taxon>
    </lineage>
</organism>
<dbReference type="Pfam" id="PF00571">
    <property type="entry name" value="CBS"/>
    <property type="match status" value="2"/>
</dbReference>
<keyword evidence="3" id="KW-0479">Metal-binding</keyword>
<dbReference type="InterPro" id="IPR038222">
    <property type="entry name" value="DHHA2_dom_sf"/>
</dbReference>
<sequence>MPQEEAGAGNQKQVFIIGHKNPDCDSVCSAIGYAYFKNIVDKRYIYIPARAGELNSETQFVLEKFDFEPPVEIESLAPTACDMELKKPIVASPYDSLKDVASLMKESNIRTVPVVDPTKKLSGIIGLKDIAEHYIDTMGFGDLSTTPIDLNILVDTLDAKVITNPKNVENLTGRIFIAAMQKSTILNGIRAGDVVILGDRTDVQIGLISSGCSALIITGNSTISQEVIRLATKKGTAIVSSPHHTFDTAKLFALSTPLHSIMSKEVPVAGLYTRISEIRRKVAESKYRCVLLVNGGNRLIGIITRTDLLQPIRKKVILVDHNEVSQAVDGIQEAEILEIIDHHRVGDISTLMPIHVHNEPIGSTCTIIAGFMFLHQIDIPREIAGLLLSGILSDTLILTLSTATERDKEIAHKLADILDVEIEEYGKELLTASIGIKKKSAREILLHDFKEYLLGTKKVGVGQIMVLDEDEISAKEEDIKSEMEQLRKEKQYDLVAFLITNPLRKGEEILVKGDERIIEKAFAVKIQDDKCAIPETLSRKKDFIPAIGYFCST</sequence>
<dbReference type="SMART" id="SM00116">
    <property type="entry name" value="CBS"/>
    <property type="match status" value="2"/>
</dbReference>
<evidence type="ECO:0000256" key="2">
    <source>
        <dbReference type="ARBA" id="ARBA00012146"/>
    </source>
</evidence>
<evidence type="ECO:0000256" key="6">
    <source>
        <dbReference type="ARBA" id="ARBA00023211"/>
    </source>
</evidence>
<evidence type="ECO:0000259" key="10">
    <source>
        <dbReference type="PROSITE" id="PS51371"/>
    </source>
</evidence>
<accession>A0A7G9YVP2</accession>
<dbReference type="InterPro" id="IPR046342">
    <property type="entry name" value="CBS_dom_sf"/>
</dbReference>
<dbReference type="InterPro" id="IPR010766">
    <property type="entry name" value="DRTGG"/>
</dbReference>
<evidence type="ECO:0000256" key="8">
    <source>
        <dbReference type="ARBA" id="ARBA00047820"/>
    </source>
</evidence>
<dbReference type="Pfam" id="PF07085">
    <property type="entry name" value="DRTGG"/>
    <property type="match status" value="1"/>
</dbReference>